<feature type="region of interest" description="Disordered" evidence="1">
    <location>
        <begin position="1"/>
        <end position="276"/>
    </location>
</feature>
<keyword evidence="3" id="KW-1185">Reference proteome</keyword>
<feature type="compositionally biased region" description="Polar residues" evidence="1">
    <location>
        <begin position="239"/>
        <end position="248"/>
    </location>
</feature>
<dbReference type="PANTHER" id="PTHR38166:SF1">
    <property type="entry name" value="C2H2-TYPE DOMAIN-CONTAINING PROTEIN"/>
    <property type="match status" value="1"/>
</dbReference>
<reference evidence="2" key="2">
    <citation type="submission" date="2020-05" db="EMBL/GenBank/DDBJ databases">
        <authorList>
            <person name="Kim H.-S."/>
            <person name="Proctor R.H."/>
            <person name="Brown D.W."/>
        </authorList>
    </citation>
    <scope>NUCLEOTIDE SEQUENCE</scope>
    <source>
        <strain evidence="2">NRRL 22465</strain>
    </source>
</reference>
<feature type="compositionally biased region" description="Low complexity" evidence="1">
    <location>
        <begin position="194"/>
        <end position="204"/>
    </location>
</feature>
<name>A0A8H4US11_9HYPO</name>
<dbReference type="OrthoDB" id="3521097at2759"/>
<feature type="compositionally biased region" description="Low complexity" evidence="1">
    <location>
        <begin position="500"/>
        <end position="512"/>
    </location>
</feature>
<dbReference type="EMBL" id="JABEYC010000129">
    <property type="protein sequence ID" value="KAF4982266.1"/>
    <property type="molecule type" value="Genomic_DNA"/>
</dbReference>
<protein>
    <recommendedName>
        <fullName evidence="4">C2H2-type domain-containing protein</fullName>
    </recommendedName>
</protein>
<feature type="compositionally biased region" description="Low complexity" evidence="1">
    <location>
        <begin position="218"/>
        <end position="231"/>
    </location>
</feature>
<dbReference type="PANTHER" id="PTHR38166">
    <property type="entry name" value="C2H2-TYPE DOMAIN-CONTAINING PROTEIN-RELATED"/>
    <property type="match status" value="1"/>
</dbReference>
<feature type="compositionally biased region" description="Polar residues" evidence="1">
    <location>
        <begin position="164"/>
        <end position="182"/>
    </location>
</feature>
<organism evidence="2 3">
    <name type="scientific">Fusarium zealandicum</name>
    <dbReference type="NCBI Taxonomy" id="1053134"/>
    <lineage>
        <taxon>Eukaryota</taxon>
        <taxon>Fungi</taxon>
        <taxon>Dikarya</taxon>
        <taxon>Ascomycota</taxon>
        <taxon>Pezizomycotina</taxon>
        <taxon>Sordariomycetes</taxon>
        <taxon>Hypocreomycetidae</taxon>
        <taxon>Hypocreales</taxon>
        <taxon>Nectriaceae</taxon>
        <taxon>Fusarium</taxon>
        <taxon>Fusarium staphyleae species complex</taxon>
    </lineage>
</organism>
<proteinExistence type="predicted"/>
<accession>A0A8H4US11</accession>
<evidence type="ECO:0000313" key="3">
    <source>
        <dbReference type="Proteomes" id="UP000635477"/>
    </source>
</evidence>
<feature type="compositionally biased region" description="Polar residues" evidence="1">
    <location>
        <begin position="66"/>
        <end position="97"/>
    </location>
</feature>
<feature type="compositionally biased region" description="Polar residues" evidence="1">
    <location>
        <begin position="481"/>
        <end position="492"/>
    </location>
</feature>
<sequence>MPNSLSDESEYEGMGRWSDDTAQSSDEAMKSVGHPDSPKRTHSAGELIEFVSQQAQRAENRFINPLDTSSVEIPSASSSNVPSLNHSDETLSSSNRSRNADVDASEAETDDGPKTYIPTVVLRPKQGFATTMPAYHQETNLGDDECSEPSSKPSPSSSRSASPTNMIKTPVSSPATTPGSAQTDEDDDRAPYYTSSSTSESSGSPMRLYDESEAESDTGPCGSTPSPSPSRESTRDYTTDINHSSAHPSLNGIAGDQKRPRREMDDDEDGLRESTKAKRCKKDDDARLRLACPFYKFDPIRYRGCHAKVLKRNGYVKQHIFRSHMQPIHCERCLETLRDENALRDHRRRAEGCEIREYVAPDGITADQERELRGRGKQKTESEHWFEIYGVIFPGAQKPKSAYLDGNISEDVESLREFMERSGTDIVIDELKRHKETGTAGIESSQELKECVQNAMTTVFDGWHNQWRNTHKENDGKTKTAKPTSKNLTSVKEQTRQRTDTMSTTTTGTMTEMTDEPVDGWQQEIDHT</sequence>
<reference evidence="2" key="1">
    <citation type="journal article" date="2020" name="BMC Genomics">
        <title>Correction to: Identification and distribution of gene clusters required for synthesis of sphingolipid metabolism inhibitors in diverse species of the filamentous fungus Fusarium.</title>
        <authorList>
            <person name="Kim H.S."/>
            <person name="Lohmar J.M."/>
            <person name="Busman M."/>
            <person name="Brown D.W."/>
            <person name="Naumann T.A."/>
            <person name="Divon H.H."/>
            <person name="Lysoe E."/>
            <person name="Uhlig S."/>
            <person name="Proctor R.H."/>
        </authorList>
    </citation>
    <scope>NUCLEOTIDE SEQUENCE</scope>
    <source>
        <strain evidence="2">NRRL 22465</strain>
    </source>
</reference>
<evidence type="ECO:0008006" key="4">
    <source>
        <dbReference type="Google" id="ProtNLM"/>
    </source>
</evidence>
<gene>
    <name evidence="2" type="ORF">FZEAL_2052</name>
</gene>
<evidence type="ECO:0000313" key="2">
    <source>
        <dbReference type="EMBL" id="KAF4982266.1"/>
    </source>
</evidence>
<dbReference type="Proteomes" id="UP000635477">
    <property type="component" value="Unassembled WGS sequence"/>
</dbReference>
<dbReference type="AlphaFoldDB" id="A0A8H4US11"/>
<feature type="compositionally biased region" description="Low complexity" evidence="1">
    <location>
        <begin position="148"/>
        <end position="163"/>
    </location>
</feature>
<comment type="caution">
    <text evidence="2">The sequence shown here is derived from an EMBL/GenBank/DDBJ whole genome shotgun (WGS) entry which is preliminary data.</text>
</comment>
<feature type="region of interest" description="Disordered" evidence="1">
    <location>
        <begin position="467"/>
        <end position="528"/>
    </location>
</feature>
<evidence type="ECO:0000256" key="1">
    <source>
        <dbReference type="SAM" id="MobiDB-lite"/>
    </source>
</evidence>